<dbReference type="Gene3D" id="3.40.50.620">
    <property type="entry name" value="HUPs"/>
    <property type="match status" value="1"/>
</dbReference>
<comment type="caution">
    <text evidence="3">The sequence shown here is derived from an EMBL/GenBank/DDBJ whole genome shotgun (WGS) entry which is preliminary data.</text>
</comment>
<comment type="similarity">
    <text evidence="1">Belongs to the universal stress protein A family.</text>
</comment>
<evidence type="ECO:0000256" key="1">
    <source>
        <dbReference type="ARBA" id="ARBA00008791"/>
    </source>
</evidence>
<organism evidence="3 4">
    <name type="scientific">Massilia norwichensis</name>
    <dbReference type="NCBI Taxonomy" id="1442366"/>
    <lineage>
        <taxon>Bacteria</taxon>
        <taxon>Pseudomonadati</taxon>
        <taxon>Pseudomonadota</taxon>
        <taxon>Betaproteobacteria</taxon>
        <taxon>Burkholderiales</taxon>
        <taxon>Oxalobacteraceae</taxon>
        <taxon>Telluria group</taxon>
        <taxon>Massilia</taxon>
    </lineage>
</organism>
<evidence type="ECO:0000313" key="3">
    <source>
        <dbReference type="EMBL" id="MCS0589097.1"/>
    </source>
</evidence>
<evidence type="ECO:0000259" key="2">
    <source>
        <dbReference type="Pfam" id="PF00582"/>
    </source>
</evidence>
<reference evidence="3 4" key="1">
    <citation type="submission" date="2022-08" db="EMBL/GenBank/DDBJ databases">
        <title>Reclassification of Massilia species as members of the genera Telluria, Duganella, Pseudoduganella, Mokoshia gen. nov. and Zemynaea gen. nov. using orthogonal and non-orthogonal genome-based approaches.</title>
        <authorList>
            <person name="Bowman J.P."/>
        </authorList>
    </citation>
    <scope>NUCLEOTIDE SEQUENCE [LARGE SCALE GENOMIC DNA]</scope>
    <source>
        <strain evidence="3 4">LMG 28164</strain>
    </source>
</reference>
<dbReference type="InterPro" id="IPR006015">
    <property type="entry name" value="Universal_stress_UspA"/>
</dbReference>
<sequence length="126" mass="13376">MAGVDFARELGAEVVGLTVTPAFHVLSTDSEMLEDTPEQFTANSAARAGRILADVENAAREAGVPYRGKHVVDDDPYAAIVATAQRLGCDLITMASHGRRGLKGLLLGSETQKVLVHSTVPVLVHR</sequence>
<proteinExistence type="inferred from homology"/>
<dbReference type="InterPro" id="IPR006016">
    <property type="entry name" value="UspA"/>
</dbReference>
<dbReference type="PANTHER" id="PTHR46268:SF15">
    <property type="entry name" value="UNIVERSAL STRESS PROTEIN HP_0031"/>
    <property type="match status" value="1"/>
</dbReference>
<dbReference type="EMBL" id="JANUGX010000007">
    <property type="protein sequence ID" value="MCS0589097.1"/>
    <property type="molecule type" value="Genomic_DNA"/>
</dbReference>
<keyword evidence="4" id="KW-1185">Reference proteome</keyword>
<dbReference type="CDD" id="cd00293">
    <property type="entry name" value="USP-like"/>
    <property type="match status" value="1"/>
</dbReference>
<dbReference type="SUPFAM" id="SSF52402">
    <property type="entry name" value="Adenine nucleotide alpha hydrolases-like"/>
    <property type="match status" value="1"/>
</dbReference>
<evidence type="ECO:0000313" key="4">
    <source>
        <dbReference type="Proteomes" id="UP001205560"/>
    </source>
</evidence>
<accession>A0ABT2A4H4</accession>
<dbReference type="PANTHER" id="PTHR46268">
    <property type="entry name" value="STRESS RESPONSE PROTEIN NHAX"/>
    <property type="match status" value="1"/>
</dbReference>
<protein>
    <submittedName>
        <fullName evidence="3">Universal stress protein</fullName>
    </submittedName>
</protein>
<dbReference type="Pfam" id="PF00582">
    <property type="entry name" value="Usp"/>
    <property type="match status" value="1"/>
</dbReference>
<gene>
    <name evidence="3" type="ORF">NX782_07750</name>
</gene>
<name>A0ABT2A4H4_9BURK</name>
<dbReference type="Proteomes" id="UP001205560">
    <property type="component" value="Unassembled WGS sequence"/>
</dbReference>
<feature type="domain" description="UspA" evidence="2">
    <location>
        <begin position="4"/>
        <end position="124"/>
    </location>
</feature>
<dbReference type="InterPro" id="IPR014729">
    <property type="entry name" value="Rossmann-like_a/b/a_fold"/>
</dbReference>
<dbReference type="PRINTS" id="PR01438">
    <property type="entry name" value="UNVRSLSTRESS"/>
</dbReference>
<dbReference type="RefSeq" id="WP_258845010.1">
    <property type="nucleotide sequence ID" value="NZ_JBHTHT010000003.1"/>
</dbReference>